<evidence type="ECO:0000313" key="1">
    <source>
        <dbReference type="EMBL" id="SJL15482.1"/>
    </source>
</evidence>
<keyword evidence="2" id="KW-1185">Reference proteome</keyword>
<evidence type="ECO:0000313" key="2">
    <source>
        <dbReference type="Proteomes" id="UP000219338"/>
    </source>
</evidence>
<organism evidence="1 2">
    <name type="scientific">Armillaria ostoyae</name>
    <name type="common">Armillaria root rot fungus</name>
    <dbReference type="NCBI Taxonomy" id="47428"/>
    <lineage>
        <taxon>Eukaryota</taxon>
        <taxon>Fungi</taxon>
        <taxon>Dikarya</taxon>
        <taxon>Basidiomycota</taxon>
        <taxon>Agaricomycotina</taxon>
        <taxon>Agaricomycetes</taxon>
        <taxon>Agaricomycetidae</taxon>
        <taxon>Agaricales</taxon>
        <taxon>Marasmiineae</taxon>
        <taxon>Physalacriaceae</taxon>
        <taxon>Armillaria</taxon>
    </lineage>
</organism>
<sequence>MDKGRVIVDITVNVRIRSMGTRERDGQAKDELVEWVELFDLYLGHFFIAVSRGEVRWIVCLRCFAGCVYSSVVGYTQSLEIEVYLNALRLRLRFKENIWESSRLKGSQYSVGIPDPGCGTET</sequence>
<proteinExistence type="predicted"/>
<name>A0A284S391_ARMOS</name>
<dbReference type="OrthoDB" id="10492126at2759"/>
<accession>A0A284S391</accession>
<protein>
    <submittedName>
        <fullName evidence="1">Uncharacterized protein</fullName>
    </submittedName>
</protein>
<dbReference type="AlphaFoldDB" id="A0A284S391"/>
<gene>
    <name evidence="1" type="ORF">ARMOST_18980</name>
</gene>
<dbReference type="EMBL" id="FUEG01000029">
    <property type="protein sequence ID" value="SJL15482.1"/>
    <property type="molecule type" value="Genomic_DNA"/>
</dbReference>
<reference evidence="2" key="1">
    <citation type="journal article" date="2017" name="Nat. Ecol. Evol.">
        <title>Genome expansion and lineage-specific genetic innovations in the forest pathogenic fungi Armillaria.</title>
        <authorList>
            <person name="Sipos G."/>
            <person name="Prasanna A.N."/>
            <person name="Walter M.C."/>
            <person name="O'Connor E."/>
            <person name="Balint B."/>
            <person name="Krizsan K."/>
            <person name="Kiss B."/>
            <person name="Hess J."/>
            <person name="Varga T."/>
            <person name="Slot J."/>
            <person name="Riley R."/>
            <person name="Boka B."/>
            <person name="Rigling D."/>
            <person name="Barry K."/>
            <person name="Lee J."/>
            <person name="Mihaltcheva S."/>
            <person name="LaButti K."/>
            <person name="Lipzen A."/>
            <person name="Waldron R."/>
            <person name="Moloney N.M."/>
            <person name="Sperisen C."/>
            <person name="Kredics L."/>
            <person name="Vagvoelgyi C."/>
            <person name="Patrignani A."/>
            <person name="Fitzpatrick D."/>
            <person name="Nagy I."/>
            <person name="Doyle S."/>
            <person name="Anderson J.B."/>
            <person name="Grigoriev I.V."/>
            <person name="Gueldener U."/>
            <person name="Muensterkoetter M."/>
            <person name="Nagy L.G."/>
        </authorList>
    </citation>
    <scope>NUCLEOTIDE SEQUENCE [LARGE SCALE GENOMIC DNA]</scope>
    <source>
        <strain evidence="2">C18/9</strain>
    </source>
</reference>
<dbReference type="Proteomes" id="UP000219338">
    <property type="component" value="Unassembled WGS sequence"/>
</dbReference>